<feature type="transmembrane region" description="Helical" evidence="1">
    <location>
        <begin position="51"/>
        <end position="70"/>
    </location>
</feature>
<dbReference type="Pfam" id="PF09945">
    <property type="entry name" value="DUF2177"/>
    <property type="match status" value="1"/>
</dbReference>
<evidence type="ECO:0000313" key="2">
    <source>
        <dbReference type="EMBL" id="QHT37916.1"/>
    </source>
</evidence>
<organism evidence="2">
    <name type="scientific">viral metagenome</name>
    <dbReference type="NCBI Taxonomy" id="1070528"/>
    <lineage>
        <taxon>unclassified sequences</taxon>
        <taxon>metagenomes</taxon>
        <taxon>organismal metagenomes</taxon>
    </lineage>
</organism>
<protein>
    <recommendedName>
        <fullName evidence="3">DUF2177 family protein</fullName>
    </recommendedName>
</protein>
<dbReference type="AlphaFoldDB" id="A0A6C0F7W0"/>
<evidence type="ECO:0008006" key="3">
    <source>
        <dbReference type="Google" id="ProtNLM"/>
    </source>
</evidence>
<proteinExistence type="predicted"/>
<feature type="transmembrane region" description="Helical" evidence="1">
    <location>
        <begin position="77"/>
        <end position="98"/>
    </location>
</feature>
<keyword evidence="1" id="KW-1133">Transmembrane helix</keyword>
<dbReference type="InterPro" id="IPR018687">
    <property type="entry name" value="DUF2177_membr"/>
</dbReference>
<feature type="transmembrane region" description="Helical" evidence="1">
    <location>
        <begin position="110"/>
        <end position="128"/>
    </location>
</feature>
<accession>A0A6C0F7W0</accession>
<sequence length="129" mass="14911">MYNKYIRMDYQLIIVAAITMLLLDFVYLSSLSKVYSETVASIQRTAMNVKFEGAALCYIFLIFGLYYFILSEQKSPFDAFLLGLVIYGVYETTTYAILKKWPFHLVLIDTLWGGVLFALTTIITYHLIK</sequence>
<feature type="transmembrane region" description="Helical" evidence="1">
    <location>
        <begin position="12"/>
        <end position="31"/>
    </location>
</feature>
<name>A0A6C0F7W0_9ZZZZ</name>
<keyword evidence="1" id="KW-0812">Transmembrane</keyword>
<evidence type="ECO:0000256" key="1">
    <source>
        <dbReference type="SAM" id="Phobius"/>
    </source>
</evidence>
<dbReference type="EMBL" id="MN738822">
    <property type="protein sequence ID" value="QHT37916.1"/>
    <property type="molecule type" value="Genomic_DNA"/>
</dbReference>
<reference evidence="2" key="1">
    <citation type="journal article" date="2020" name="Nature">
        <title>Giant virus diversity and host interactions through global metagenomics.</title>
        <authorList>
            <person name="Schulz F."/>
            <person name="Roux S."/>
            <person name="Paez-Espino D."/>
            <person name="Jungbluth S."/>
            <person name="Walsh D.A."/>
            <person name="Denef V.J."/>
            <person name="McMahon K.D."/>
            <person name="Konstantinidis K.T."/>
            <person name="Eloe-Fadrosh E.A."/>
            <person name="Kyrpides N.C."/>
            <person name="Woyke T."/>
        </authorList>
    </citation>
    <scope>NUCLEOTIDE SEQUENCE</scope>
    <source>
        <strain evidence="2">GVMAG-S-ERX556049-19</strain>
    </source>
</reference>
<keyword evidence="1" id="KW-0472">Membrane</keyword>